<dbReference type="RefSeq" id="WP_005876093.1">
    <property type="nucleotide sequence ID" value="NZ_CABMNL010000001.1"/>
</dbReference>
<name>C3X1W2_9BURK</name>
<reference evidence="1" key="1">
    <citation type="submission" date="2011-10" db="EMBL/GenBank/DDBJ databases">
        <title>The Genome Sequence of Oxalobacter formigenes HOxBLS.</title>
        <authorList>
            <consortium name="The Broad Institute Genome Sequencing Platform"/>
            <person name="Earl A."/>
            <person name="Ward D."/>
            <person name="Feldgarden M."/>
            <person name="Gevers D."/>
            <person name="Allison M.J."/>
            <person name="Humphrey S."/>
            <person name="Young S.K."/>
            <person name="Zeng Q."/>
            <person name="Gargeya S."/>
            <person name="Fitzgerald M."/>
            <person name="Haas B."/>
            <person name="Abouelleil A."/>
            <person name="Alvarado L."/>
            <person name="Arachchi H.M."/>
            <person name="Berlin A."/>
            <person name="Brown A."/>
            <person name="Chapman S.B."/>
            <person name="Chen Z."/>
            <person name="Dunbar C."/>
            <person name="Freedman E."/>
            <person name="Gearin G."/>
            <person name="Goldberg J."/>
            <person name="Griggs A."/>
            <person name="Gujja S."/>
            <person name="Heiman D."/>
            <person name="Howarth C."/>
            <person name="Larson L."/>
            <person name="Lui A."/>
            <person name="MacDonald P.J.P."/>
            <person name="Montmayeur A."/>
            <person name="Murphy C."/>
            <person name="Neiman D."/>
            <person name="Pearson M."/>
            <person name="Priest M."/>
            <person name="Roberts A."/>
            <person name="Saif S."/>
            <person name="Shea T."/>
            <person name="Shenoy N."/>
            <person name="Sisk P."/>
            <person name="Stolte C."/>
            <person name="Sykes S."/>
            <person name="Wortman J."/>
            <person name="Nusbaum C."/>
            <person name="Birren B."/>
        </authorList>
    </citation>
    <scope>NUCLEOTIDE SEQUENCE [LARGE SCALE GENOMIC DNA]</scope>
    <source>
        <strain evidence="1">HOxBLS</strain>
    </source>
</reference>
<organism evidence="1 2">
    <name type="scientific">Oxalobacter paraformigenes</name>
    <dbReference type="NCBI Taxonomy" id="556268"/>
    <lineage>
        <taxon>Bacteria</taxon>
        <taxon>Pseudomonadati</taxon>
        <taxon>Pseudomonadota</taxon>
        <taxon>Betaproteobacteria</taxon>
        <taxon>Burkholderiales</taxon>
        <taxon>Oxalobacteraceae</taxon>
        <taxon>Oxalobacter</taxon>
    </lineage>
</organism>
<dbReference type="Proteomes" id="UP000003973">
    <property type="component" value="Unassembled WGS sequence"/>
</dbReference>
<evidence type="ECO:0000313" key="2">
    <source>
        <dbReference type="Proteomes" id="UP000003973"/>
    </source>
</evidence>
<sequence>MSYDYFAFCTAISFIRNHIGQFLAGREEKLIALCADSLKIQYDLTARSAERISIRALGEVQAGRKTPNLEIADGQVVYVRDPEKREIYALTASMLRRIAPKYGVTLQHP</sequence>
<keyword evidence="2" id="KW-1185">Reference proteome</keyword>
<dbReference type="HOGENOM" id="CLU_2181240_0_0_4"/>
<dbReference type="AlphaFoldDB" id="C3X1W2"/>
<dbReference type="EMBL" id="ACDP02000029">
    <property type="protein sequence ID" value="EEO27198.1"/>
    <property type="molecule type" value="Genomic_DNA"/>
</dbReference>
<gene>
    <name evidence="1" type="ORF">OFAG_00351</name>
</gene>
<accession>C3X1W2</accession>
<protein>
    <submittedName>
        <fullName evidence="1">Uncharacterized protein</fullName>
    </submittedName>
</protein>
<proteinExistence type="predicted"/>
<evidence type="ECO:0000313" key="1">
    <source>
        <dbReference type="EMBL" id="EEO27198.1"/>
    </source>
</evidence>
<comment type="caution">
    <text evidence="1">The sequence shown here is derived from an EMBL/GenBank/DDBJ whole genome shotgun (WGS) entry which is preliminary data.</text>
</comment>